<dbReference type="Gene3D" id="1.50.10.150">
    <property type="entry name" value="Voltage-dependent anion channel"/>
    <property type="match status" value="1"/>
</dbReference>
<evidence type="ECO:0000256" key="2">
    <source>
        <dbReference type="ARBA" id="ARBA00008566"/>
    </source>
</evidence>
<keyword evidence="4" id="KW-1003">Cell membrane</keyword>
<feature type="transmembrane region" description="Helical" evidence="10">
    <location>
        <begin position="253"/>
        <end position="274"/>
    </location>
</feature>
<evidence type="ECO:0000256" key="1">
    <source>
        <dbReference type="ARBA" id="ARBA00004651"/>
    </source>
</evidence>
<gene>
    <name evidence="11" type="ORF">CC86DRAFT_347204</name>
</gene>
<feature type="transmembrane region" description="Helical" evidence="10">
    <location>
        <begin position="218"/>
        <end position="241"/>
    </location>
</feature>
<evidence type="ECO:0000256" key="10">
    <source>
        <dbReference type="SAM" id="Phobius"/>
    </source>
</evidence>
<dbReference type="InterPro" id="IPR038665">
    <property type="entry name" value="Voltage-dep_anion_channel_sf"/>
</dbReference>
<feature type="transmembrane region" description="Helical" evidence="10">
    <location>
        <begin position="331"/>
        <end position="357"/>
    </location>
</feature>
<keyword evidence="6 10" id="KW-1133">Transmembrane helix</keyword>
<name>A0A6A7A7N2_9PLEO</name>
<evidence type="ECO:0000256" key="4">
    <source>
        <dbReference type="ARBA" id="ARBA00022475"/>
    </source>
</evidence>
<dbReference type="InterPro" id="IPR004695">
    <property type="entry name" value="SLAC1/Mae1/Ssu1/TehA"/>
</dbReference>
<keyword evidence="3" id="KW-0813">Transport</keyword>
<dbReference type="Proteomes" id="UP000799424">
    <property type="component" value="Unassembled WGS sequence"/>
</dbReference>
<dbReference type="GO" id="GO:0005886">
    <property type="term" value="C:plasma membrane"/>
    <property type="evidence" value="ECO:0007669"/>
    <property type="project" value="UniProtKB-SubCell"/>
</dbReference>
<evidence type="ECO:0000313" key="12">
    <source>
        <dbReference type="Proteomes" id="UP000799424"/>
    </source>
</evidence>
<evidence type="ECO:0000256" key="7">
    <source>
        <dbReference type="ARBA" id="ARBA00023136"/>
    </source>
</evidence>
<evidence type="ECO:0000256" key="6">
    <source>
        <dbReference type="ARBA" id="ARBA00022989"/>
    </source>
</evidence>
<dbReference type="PANTHER" id="PTHR31686:SF1">
    <property type="entry name" value="SULFITE EFFLUX PUMP SSU1"/>
    <property type="match status" value="1"/>
</dbReference>
<dbReference type="FunFam" id="1.50.10.150:FF:000004">
    <property type="entry name" value="Malic acid transporter"/>
    <property type="match status" value="1"/>
</dbReference>
<dbReference type="OrthoDB" id="1099at2759"/>
<dbReference type="EMBL" id="MU006222">
    <property type="protein sequence ID" value="KAF2828749.1"/>
    <property type="molecule type" value="Genomic_DNA"/>
</dbReference>
<dbReference type="AlphaFoldDB" id="A0A6A7A7N2"/>
<feature type="transmembrane region" description="Helical" evidence="10">
    <location>
        <begin position="83"/>
        <end position="101"/>
    </location>
</feature>
<organism evidence="11 12">
    <name type="scientific">Ophiobolus disseminans</name>
    <dbReference type="NCBI Taxonomy" id="1469910"/>
    <lineage>
        <taxon>Eukaryota</taxon>
        <taxon>Fungi</taxon>
        <taxon>Dikarya</taxon>
        <taxon>Ascomycota</taxon>
        <taxon>Pezizomycotina</taxon>
        <taxon>Dothideomycetes</taxon>
        <taxon>Pleosporomycetidae</taxon>
        <taxon>Pleosporales</taxon>
        <taxon>Pleosporineae</taxon>
        <taxon>Phaeosphaeriaceae</taxon>
        <taxon>Ophiobolus</taxon>
    </lineage>
</organism>
<keyword evidence="7 10" id="KW-0472">Membrane</keyword>
<comment type="function">
    <text evidence="8">Sulphite efflux pump required for the secretion of sulphite as a reducing agent. In the presence of sulphite, cystine in keratin is directly cleaved to cysteine and S-sulphocysteine, and thereby, reduced proteins become accessible to hydrolysis by a variety of secreted endo- and exoproteases. Excretion of sulphite mediated by an efflux pump also represents a detoxification pathway for dermatophytes during infection of the epidermal stratum corneum, hair and nails, which are rich in cysteine.</text>
</comment>
<sequence length="450" mass="50769">MTDQICLGNSNCHSHFHDEDPRYLNKSSLVPRDDDPEAGQKVISVGPTINKEAQQAPQRRIQPATNREDVGFRRIIRNFTPSWFIITMSTGALSIMLHQIPFHARWLDIVSEIFFVLNILLFLLFTFISMLRYTMYPQLFPAVLRHPHQSLFLATFPVGLATIINMTVLVCVPAWGHGMAIFAWVLWWIDSVLAVVTCFHLTWVIMSNRRHDLAEMTALYLIPIVAIVIAATSGALVAGSLKNEKHQLWTLVISYVFWGIGTPLSWIILTVYFLRMTVHEPLQREVIVSLLLPIGPLGLSGFSLIALGKVARHNFPLTETIPRVAHAGDTFYVIGLIVGILLWGFAVVWFIVAIIMIATAYPFPFNMGWWGFIFPVGVFTLLTISIGEEFEFQFFKVLACVLTGICVVMWLLVAARTVKRAANGKMFYAPCLGTDLFLKRVEADTETERS</sequence>
<dbReference type="GO" id="GO:0000319">
    <property type="term" value="F:sulfite transmembrane transporter activity"/>
    <property type="evidence" value="ECO:0007669"/>
    <property type="project" value="TreeGrafter"/>
</dbReference>
<evidence type="ECO:0000313" key="11">
    <source>
        <dbReference type="EMBL" id="KAF2828749.1"/>
    </source>
</evidence>
<proteinExistence type="inferred from homology"/>
<feature type="transmembrane region" description="Helical" evidence="10">
    <location>
        <begin position="151"/>
        <end position="175"/>
    </location>
</feature>
<evidence type="ECO:0000256" key="8">
    <source>
        <dbReference type="ARBA" id="ARBA00056100"/>
    </source>
</evidence>
<accession>A0A6A7A7N2</accession>
<comment type="similarity">
    <text evidence="2">Belongs to the tellurite-resistance/dicarboxylate transporter (TDT) family.</text>
</comment>
<protein>
    <recommendedName>
        <fullName evidence="9">Sulfite efflux pump SSU1</fullName>
    </recommendedName>
</protein>
<reference evidence="11" key="1">
    <citation type="journal article" date="2020" name="Stud. Mycol.">
        <title>101 Dothideomycetes genomes: a test case for predicting lifestyles and emergence of pathogens.</title>
        <authorList>
            <person name="Haridas S."/>
            <person name="Albert R."/>
            <person name="Binder M."/>
            <person name="Bloem J."/>
            <person name="Labutti K."/>
            <person name="Salamov A."/>
            <person name="Andreopoulos B."/>
            <person name="Baker S."/>
            <person name="Barry K."/>
            <person name="Bills G."/>
            <person name="Bluhm B."/>
            <person name="Cannon C."/>
            <person name="Castanera R."/>
            <person name="Culley D."/>
            <person name="Daum C."/>
            <person name="Ezra D."/>
            <person name="Gonzalez J."/>
            <person name="Henrissat B."/>
            <person name="Kuo A."/>
            <person name="Liang C."/>
            <person name="Lipzen A."/>
            <person name="Lutzoni F."/>
            <person name="Magnuson J."/>
            <person name="Mondo S."/>
            <person name="Nolan M."/>
            <person name="Ohm R."/>
            <person name="Pangilinan J."/>
            <person name="Park H.-J."/>
            <person name="Ramirez L."/>
            <person name="Alfaro M."/>
            <person name="Sun H."/>
            <person name="Tritt A."/>
            <person name="Yoshinaga Y."/>
            <person name="Zwiers L.-H."/>
            <person name="Turgeon B."/>
            <person name="Goodwin S."/>
            <person name="Spatafora J."/>
            <person name="Crous P."/>
            <person name="Grigoriev I."/>
        </authorList>
    </citation>
    <scope>NUCLEOTIDE SEQUENCE</scope>
    <source>
        <strain evidence="11">CBS 113818</strain>
    </source>
</reference>
<feature type="transmembrane region" description="Helical" evidence="10">
    <location>
        <begin position="286"/>
        <end position="311"/>
    </location>
</feature>
<dbReference type="PANTHER" id="PTHR31686">
    <property type="match status" value="1"/>
</dbReference>
<dbReference type="InterPro" id="IPR051629">
    <property type="entry name" value="Sulfite_efflux_TDT"/>
</dbReference>
<dbReference type="CDD" id="cd09318">
    <property type="entry name" value="TDT_SSU1"/>
    <property type="match status" value="1"/>
</dbReference>
<dbReference type="Pfam" id="PF03595">
    <property type="entry name" value="SLAC1"/>
    <property type="match status" value="1"/>
</dbReference>
<feature type="transmembrane region" description="Helical" evidence="10">
    <location>
        <begin position="369"/>
        <end position="387"/>
    </location>
</feature>
<evidence type="ECO:0000256" key="9">
    <source>
        <dbReference type="ARBA" id="ARBA00072906"/>
    </source>
</evidence>
<feature type="transmembrane region" description="Helical" evidence="10">
    <location>
        <begin position="113"/>
        <end position="131"/>
    </location>
</feature>
<comment type="subcellular location">
    <subcellularLocation>
        <location evidence="1">Cell membrane</location>
        <topology evidence="1">Multi-pass membrane protein</topology>
    </subcellularLocation>
</comment>
<keyword evidence="12" id="KW-1185">Reference proteome</keyword>
<feature type="transmembrane region" description="Helical" evidence="10">
    <location>
        <begin position="393"/>
        <end position="415"/>
    </location>
</feature>
<evidence type="ECO:0000256" key="3">
    <source>
        <dbReference type="ARBA" id="ARBA00022448"/>
    </source>
</evidence>
<keyword evidence="5 10" id="KW-0812">Transmembrane</keyword>
<evidence type="ECO:0000256" key="5">
    <source>
        <dbReference type="ARBA" id="ARBA00022692"/>
    </source>
</evidence>
<feature type="transmembrane region" description="Helical" evidence="10">
    <location>
        <begin position="181"/>
        <end position="206"/>
    </location>
</feature>